<dbReference type="InterPro" id="IPR019734">
    <property type="entry name" value="TPR_rpt"/>
</dbReference>
<evidence type="ECO:0000256" key="2">
    <source>
        <dbReference type="SAM" id="Phobius"/>
    </source>
</evidence>
<keyword evidence="2" id="KW-0812">Transmembrane</keyword>
<keyword evidence="2" id="KW-1133">Transmembrane helix</keyword>
<protein>
    <recommendedName>
        <fullName evidence="5">TPR-repeat-containing protein</fullName>
    </recommendedName>
</protein>
<dbReference type="SMART" id="SM00028">
    <property type="entry name" value="TPR"/>
    <property type="match status" value="5"/>
</dbReference>
<dbReference type="InterPro" id="IPR011990">
    <property type="entry name" value="TPR-like_helical_dom_sf"/>
</dbReference>
<evidence type="ECO:0008006" key="5">
    <source>
        <dbReference type="Google" id="ProtNLM"/>
    </source>
</evidence>
<reference evidence="3 4" key="1">
    <citation type="journal article" date="2009" name="BMC Evol. Biol.">
        <title>Genomic taxonomy of Vibrios.</title>
        <authorList>
            <person name="Thompson C.C."/>
            <person name="Vicente A.C."/>
            <person name="Souza R.C."/>
            <person name="Vasconcelos A.T."/>
            <person name="Vesth T."/>
            <person name="Alves N.Jr."/>
            <person name="Ussery D.W."/>
            <person name="Iida T."/>
            <person name="Thompson F.L."/>
        </authorList>
    </citation>
    <scope>NUCLEOTIDE SEQUENCE [LARGE SCALE GENOMIC DNA]</scope>
    <source>
        <strain evidence="3 4">VM603</strain>
    </source>
</reference>
<proteinExistence type="predicted"/>
<keyword evidence="2" id="KW-0472">Membrane</keyword>
<sequence length="757" mass="87505">MQLRMRFLRWITIASLLLISSWVQATIYSSPMLNEANGLVEISPLQARKMAQQYLNDRHLAEKQEKHPATIARDEAESRTRTPGSTVDAMMILAQALYNLGETEQAQSVLNEAKTLSERYQLPYLLLDVQILSTRLAWQSDNDALAARERLRKIAEQYKVIENADQIAKGIDYKLTLLRAEIASKANDIELADKLFAQAKPYVDTLQNAKPAIEYHLKFGEHNLSHERYNLALSELLIAYWSAIESNSGVLLAEANTLLGKLFFNRQVLDKALDHFSQAADFYGRYEQSPFLPKVLKQMGDIYYQQGKYNLALVHYFNVIDHQNNNAPLSDEIEIRINLAATYLQLYNYPIAEQYLTSAETLLSVTNIPRLNGHAALLHSGLSYYQNINQEIVHYAEMALQIGESIQDDYLQEQAYRLLSLGYEKTGTPTKALEYFKKSQALAQKRQNKLNQISEDAFRQQREFIEQTLHLVGQEKQLQETEIQHRQLRKIAFFLLVICLVFFMINLRRGYLVQRYQDEVKELHDTLFTHPRSRLNNLRMLNAKLPSSLENSNRNYEQWQLGELIQQPLNDRLRFALIDIPFMRNMYLQNGYTAGLELERAFGEFLKGKIKEPDRLYHFSDASLLYIEKNGEQRSDPETLFNQIQSWLNEFSTERKINKIVRMGIADYPFLPRAYTAINDKELLDILLMATHIARELSLKESQSHWVYLKAIDNAPAASFASENIRLSCKQAINQGLIKVHSSYKNEDNIKKLLKDG</sequence>
<comment type="caution">
    <text evidence="3">The sequence shown here is derived from an EMBL/GenBank/DDBJ whole genome shotgun (WGS) entry which is preliminary data.</text>
</comment>
<evidence type="ECO:0000256" key="1">
    <source>
        <dbReference type="PROSITE-ProRule" id="PRU00339"/>
    </source>
</evidence>
<organism evidence="3 4">
    <name type="scientific">Vibrio mimicus VM603</name>
    <dbReference type="NCBI Taxonomy" id="671074"/>
    <lineage>
        <taxon>Bacteria</taxon>
        <taxon>Pseudomonadati</taxon>
        <taxon>Pseudomonadota</taxon>
        <taxon>Gammaproteobacteria</taxon>
        <taxon>Vibrionales</taxon>
        <taxon>Vibrionaceae</taxon>
        <taxon>Vibrio</taxon>
    </lineage>
</organism>
<dbReference type="SUPFAM" id="SSF48452">
    <property type="entry name" value="TPR-like"/>
    <property type="match status" value="1"/>
</dbReference>
<dbReference type="Proteomes" id="UP000004827">
    <property type="component" value="Unassembled WGS sequence"/>
</dbReference>
<dbReference type="PROSITE" id="PS50005">
    <property type="entry name" value="TPR"/>
    <property type="match status" value="1"/>
</dbReference>
<keyword evidence="1" id="KW-0802">TPR repeat</keyword>
<evidence type="ECO:0000313" key="3">
    <source>
        <dbReference type="EMBL" id="EEW08137.1"/>
    </source>
</evidence>
<dbReference type="EMBL" id="ACYU01000019">
    <property type="protein sequence ID" value="EEW08137.1"/>
    <property type="molecule type" value="Genomic_DNA"/>
</dbReference>
<feature type="transmembrane region" description="Helical" evidence="2">
    <location>
        <begin position="491"/>
        <end position="507"/>
    </location>
</feature>
<gene>
    <name evidence="3" type="ORF">VMB_06230</name>
</gene>
<dbReference type="AlphaFoldDB" id="D2YAS6"/>
<feature type="repeat" description="TPR" evidence="1">
    <location>
        <begin position="293"/>
        <end position="326"/>
    </location>
</feature>
<evidence type="ECO:0000313" key="4">
    <source>
        <dbReference type="Proteomes" id="UP000004827"/>
    </source>
</evidence>
<accession>D2YAS6</accession>
<dbReference type="Gene3D" id="1.25.40.10">
    <property type="entry name" value="Tetratricopeptide repeat domain"/>
    <property type="match status" value="2"/>
</dbReference>
<name>D2YAS6_VIBMI</name>